<organism evidence="2 3">
    <name type="scientific">Candidatus Nitrospira kreftii</name>
    <dbReference type="NCBI Taxonomy" id="2652173"/>
    <lineage>
        <taxon>Bacteria</taxon>
        <taxon>Pseudomonadati</taxon>
        <taxon>Nitrospirota</taxon>
        <taxon>Nitrospiria</taxon>
        <taxon>Nitrospirales</taxon>
        <taxon>Nitrospiraceae</taxon>
        <taxon>Nitrospira</taxon>
    </lineage>
</organism>
<reference evidence="2 3" key="1">
    <citation type="journal article" date="2020" name="ISME J.">
        <title>Enrichment and physiological characterization of a novel comammox Nitrospira indicates ammonium inhibition of complete nitrification.</title>
        <authorList>
            <person name="Sakoula D."/>
            <person name="Koch H."/>
            <person name="Frank J."/>
            <person name="Jetten M.S.M."/>
            <person name="van Kessel M.A.H.J."/>
            <person name="Lucker S."/>
        </authorList>
    </citation>
    <scope>NUCLEOTIDE SEQUENCE [LARGE SCALE GENOMIC DNA]</scope>
    <source>
        <strain evidence="2">Comreactor17</strain>
    </source>
</reference>
<dbReference type="Gene3D" id="1.10.287.500">
    <property type="entry name" value="Helix hairpin bin"/>
    <property type="match status" value="1"/>
</dbReference>
<feature type="region of interest" description="Disordered" evidence="1">
    <location>
        <begin position="159"/>
        <end position="180"/>
    </location>
</feature>
<feature type="compositionally biased region" description="Acidic residues" evidence="1">
    <location>
        <begin position="171"/>
        <end position="180"/>
    </location>
</feature>
<protein>
    <submittedName>
        <fullName evidence="2">Uncharacterized protein</fullName>
    </submittedName>
</protein>
<evidence type="ECO:0000313" key="3">
    <source>
        <dbReference type="Proteomes" id="UP000593737"/>
    </source>
</evidence>
<proteinExistence type="predicted"/>
<evidence type="ECO:0000256" key="1">
    <source>
        <dbReference type="SAM" id="MobiDB-lite"/>
    </source>
</evidence>
<name>A0A7S8FFC4_9BACT</name>
<dbReference type="Proteomes" id="UP000593737">
    <property type="component" value="Chromosome"/>
</dbReference>
<sequence length="180" mass="19907">MIEVKVSDKQAAESSIVGETSLPILQVQLQAWNAFAKSATHMIPVLKAQMFAVTQETERAVIELLVNLQALTSVDQSRTSKDRSDNISKVVMAMQFQDITRQKLEHVGLALDQLNGHLQVLSKGSLNEEDLKAIAALESIEQNYSMEAERRLHQQALMPDYGEPVPTGLSDEGEDSVTLF</sequence>
<dbReference type="AlphaFoldDB" id="A0A7S8FFC4"/>
<gene>
    <name evidence="2" type="ORF">Nkreftii_002602</name>
</gene>
<dbReference type="EMBL" id="CP047423">
    <property type="protein sequence ID" value="QPD04828.1"/>
    <property type="molecule type" value="Genomic_DNA"/>
</dbReference>
<dbReference type="KEGG" id="nkf:Nkreftii_002602"/>
<evidence type="ECO:0000313" key="2">
    <source>
        <dbReference type="EMBL" id="QPD04828.1"/>
    </source>
</evidence>
<dbReference type="SUPFAM" id="SSF75708">
    <property type="entry name" value="Chemotaxis phosphatase CheZ"/>
    <property type="match status" value="1"/>
</dbReference>
<accession>A0A7S8FFC4</accession>